<organism evidence="1 2">
    <name type="scientific">Staphylococcus agnetis</name>
    <dbReference type="NCBI Taxonomy" id="985762"/>
    <lineage>
        <taxon>Bacteria</taxon>
        <taxon>Bacillati</taxon>
        <taxon>Bacillota</taxon>
        <taxon>Bacilli</taxon>
        <taxon>Bacillales</taxon>
        <taxon>Staphylococcaceae</taxon>
        <taxon>Staphylococcus</taxon>
    </lineage>
</organism>
<sequence length="74" mass="8567">MNIISKFYKNINKDLGKFSSSFAKIISPTDKQTYINNANVYQHQNSSSEDWKKINGDYCRVGNDIRKAIKNYAK</sequence>
<gene>
    <name evidence="1" type="ORF">B9M88_06700</name>
</gene>
<name>A0ABX3Z2I8_9STAP</name>
<dbReference type="EMBL" id="NEFX01000012">
    <property type="protein sequence ID" value="OTW31144.1"/>
    <property type="molecule type" value="Genomic_DNA"/>
</dbReference>
<dbReference type="RefSeq" id="WP_060551313.1">
    <property type="nucleotide sequence ID" value="NZ_CP009623.1"/>
</dbReference>
<comment type="caution">
    <text evidence="1">The sequence shown here is derived from an EMBL/GenBank/DDBJ whole genome shotgun (WGS) entry which is preliminary data.</text>
</comment>
<accession>A0ABX3Z2I8</accession>
<evidence type="ECO:0000313" key="2">
    <source>
        <dbReference type="Proteomes" id="UP000195208"/>
    </source>
</evidence>
<dbReference type="Proteomes" id="UP000195208">
    <property type="component" value="Unassembled WGS sequence"/>
</dbReference>
<reference evidence="1 2" key="1">
    <citation type="submission" date="2017-04" db="EMBL/GenBank/DDBJ databases">
        <title>Staphylococcus agnetis, a potential pathogen in the broiler production.</title>
        <authorList>
            <person name="Poulsen L."/>
        </authorList>
    </citation>
    <scope>NUCLEOTIDE SEQUENCE [LARGE SCALE GENOMIC DNA]</scope>
    <source>
        <strain evidence="1 2">723_310714_2_2_spleen</strain>
    </source>
</reference>
<keyword evidence="2" id="KW-1185">Reference proteome</keyword>
<protein>
    <submittedName>
        <fullName evidence="1">Uncharacterized protein</fullName>
    </submittedName>
</protein>
<evidence type="ECO:0000313" key="1">
    <source>
        <dbReference type="EMBL" id="OTW31144.1"/>
    </source>
</evidence>
<proteinExistence type="predicted"/>